<dbReference type="EMBL" id="FNCA01000001">
    <property type="protein sequence ID" value="SDF27970.1"/>
    <property type="molecule type" value="Genomic_DNA"/>
</dbReference>
<name>A0A7Z7AXS0_9EURY</name>
<dbReference type="RefSeq" id="WP_091707941.1">
    <property type="nucleotide sequence ID" value="NZ_FNCA01000001.1"/>
</dbReference>
<dbReference type="OrthoDB" id="122981at2157"/>
<evidence type="ECO:0000313" key="1">
    <source>
        <dbReference type="EMBL" id="SDF27970.1"/>
    </source>
</evidence>
<dbReference type="AlphaFoldDB" id="A0A7Z7AXS0"/>
<evidence type="ECO:0000313" key="2">
    <source>
        <dbReference type="Proteomes" id="UP000199259"/>
    </source>
</evidence>
<keyword evidence="2" id="KW-1185">Reference proteome</keyword>
<accession>A0A7Z7AXS0</accession>
<proteinExistence type="predicted"/>
<gene>
    <name evidence="1" type="ORF">SAMN04488589_0216</name>
</gene>
<protein>
    <submittedName>
        <fullName evidence="1">Uncharacterized protein</fullName>
    </submittedName>
</protein>
<sequence>MIRLKNILPKAFLIGIVEMVDISGVEKTYEWINTLGIKLAEIEGPGFEGAWEDNINYLPIYPFGNELIEFIHIYGGETPHQFTELINYVNKLKEDSDDPWDYPALVSVLDIFQSSYVKRRAELAGAQIYNVGSKSVIKNIKVYNEEAIEKARMTKDQVNKILDRAFCVNKVEYLDR</sequence>
<organism evidence="1 2">
    <name type="scientific">Methanolobus vulcani</name>
    <dbReference type="NCBI Taxonomy" id="38026"/>
    <lineage>
        <taxon>Archaea</taxon>
        <taxon>Methanobacteriati</taxon>
        <taxon>Methanobacteriota</taxon>
        <taxon>Stenosarchaea group</taxon>
        <taxon>Methanomicrobia</taxon>
        <taxon>Methanosarcinales</taxon>
        <taxon>Methanosarcinaceae</taxon>
        <taxon>Methanolobus</taxon>
    </lineage>
</organism>
<reference evidence="1 2" key="1">
    <citation type="submission" date="2016-10" db="EMBL/GenBank/DDBJ databases">
        <authorList>
            <person name="Varghese N."/>
            <person name="Submissions S."/>
        </authorList>
    </citation>
    <scope>NUCLEOTIDE SEQUENCE [LARGE SCALE GENOMIC DNA]</scope>
    <source>
        <strain evidence="1 2">PL 12/M</strain>
    </source>
</reference>
<dbReference type="Proteomes" id="UP000199259">
    <property type="component" value="Unassembled WGS sequence"/>
</dbReference>
<comment type="caution">
    <text evidence="1">The sequence shown here is derived from an EMBL/GenBank/DDBJ whole genome shotgun (WGS) entry which is preliminary data.</text>
</comment>